<gene>
    <name evidence="1" type="ORF">GSLYS_00012940001</name>
</gene>
<evidence type="ECO:0000313" key="1">
    <source>
        <dbReference type="EMBL" id="CAL1539119.1"/>
    </source>
</evidence>
<organism evidence="1 2">
    <name type="scientific">Lymnaea stagnalis</name>
    <name type="common">Great pond snail</name>
    <name type="synonym">Helix stagnalis</name>
    <dbReference type="NCBI Taxonomy" id="6523"/>
    <lineage>
        <taxon>Eukaryota</taxon>
        <taxon>Metazoa</taxon>
        <taxon>Spiralia</taxon>
        <taxon>Lophotrochozoa</taxon>
        <taxon>Mollusca</taxon>
        <taxon>Gastropoda</taxon>
        <taxon>Heterobranchia</taxon>
        <taxon>Euthyneura</taxon>
        <taxon>Panpulmonata</taxon>
        <taxon>Hygrophila</taxon>
        <taxon>Lymnaeoidea</taxon>
        <taxon>Lymnaeidae</taxon>
        <taxon>Lymnaea</taxon>
    </lineage>
</organism>
<comment type="caution">
    <text evidence="1">The sequence shown here is derived from an EMBL/GenBank/DDBJ whole genome shotgun (WGS) entry which is preliminary data.</text>
</comment>
<keyword evidence="2" id="KW-1185">Reference proteome</keyword>
<sequence>MADFPVFVIEDGQIRRKQLLRDDNVDLYSNETTGSSFVVRKSSNRTQFILDGIFYDGLDQLQLTRDPRGDLHRIHKQTREVDFQDDYVNTIINEGVTPRTDGSTRPPPIYKSHARGKRQLDTGGEHEIRLFMVADYKDYKT</sequence>
<reference evidence="1 2" key="1">
    <citation type="submission" date="2024-04" db="EMBL/GenBank/DDBJ databases">
        <authorList>
            <consortium name="Genoscope - CEA"/>
            <person name="William W."/>
        </authorList>
    </citation>
    <scope>NUCLEOTIDE SEQUENCE [LARGE SCALE GENOMIC DNA]</scope>
</reference>
<dbReference type="EMBL" id="CAXITT010000327">
    <property type="protein sequence ID" value="CAL1539119.1"/>
    <property type="molecule type" value="Genomic_DNA"/>
</dbReference>
<proteinExistence type="predicted"/>
<name>A0AAV2HY58_LYMST</name>
<evidence type="ECO:0000313" key="2">
    <source>
        <dbReference type="Proteomes" id="UP001497497"/>
    </source>
</evidence>
<protein>
    <submittedName>
        <fullName evidence="1">Uncharacterized protein</fullName>
    </submittedName>
</protein>
<dbReference type="Proteomes" id="UP001497497">
    <property type="component" value="Unassembled WGS sequence"/>
</dbReference>
<accession>A0AAV2HY58</accession>
<dbReference type="AlphaFoldDB" id="A0AAV2HY58"/>